<name>A0A1M6NLV6_9ACTN</name>
<evidence type="ECO:0000256" key="5">
    <source>
        <dbReference type="ARBA" id="ARBA00023136"/>
    </source>
</evidence>
<sequence>MVKRDRELVTEQSDSGPTVIDAEDIQGARSALIRYRVMAYVVGTLLVVLMCIAMPLKYIWGDGRLVMYTGIAHGWLYMLLLITAYDLGRRVQWSLKWFLAIMLAGTVPFLSFVAEHFATRNVRATLSRSEVRAG</sequence>
<feature type="domain" description="DUF3817" evidence="7">
    <location>
        <begin position="34"/>
        <end position="120"/>
    </location>
</feature>
<keyword evidence="9" id="KW-1185">Reference proteome</keyword>
<evidence type="ECO:0000313" key="9">
    <source>
        <dbReference type="Proteomes" id="UP000184512"/>
    </source>
</evidence>
<keyword evidence="2" id="KW-1003">Cell membrane</keyword>
<dbReference type="AlphaFoldDB" id="A0A1M6NLV6"/>
<proteinExistence type="predicted"/>
<dbReference type="OrthoDB" id="9342687at2"/>
<reference evidence="9" key="1">
    <citation type="submission" date="2016-11" db="EMBL/GenBank/DDBJ databases">
        <authorList>
            <person name="Varghese N."/>
            <person name="Submissions S."/>
        </authorList>
    </citation>
    <scope>NUCLEOTIDE SEQUENCE [LARGE SCALE GENOMIC DNA]</scope>
    <source>
        <strain evidence="9">DSM 12906</strain>
    </source>
</reference>
<dbReference type="Proteomes" id="UP000184512">
    <property type="component" value="Unassembled WGS sequence"/>
</dbReference>
<evidence type="ECO:0000256" key="4">
    <source>
        <dbReference type="ARBA" id="ARBA00022989"/>
    </source>
</evidence>
<evidence type="ECO:0000256" key="3">
    <source>
        <dbReference type="ARBA" id="ARBA00022692"/>
    </source>
</evidence>
<gene>
    <name evidence="8" type="ORF">SAMN02745244_03669</name>
</gene>
<evidence type="ECO:0000256" key="6">
    <source>
        <dbReference type="SAM" id="Phobius"/>
    </source>
</evidence>
<evidence type="ECO:0000259" key="7">
    <source>
        <dbReference type="Pfam" id="PF12823"/>
    </source>
</evidence>
<comment type="subcellular location">
    <subcellularLocation>
        <location evidence="1">Cell membrane</location>
        <topology evidence="1">Multi-pass membrane protein</topology>
    </subcellularLocation>
</comment>
<feature type="transmembrane region" description="Helical" evidence="6">
    <location>
        <begin position="65"/>
        <end position="85"/>
    </location>
</feature>
<dbReference type="Pfam" id="PF12823">
    <property type="entry name" value="DUF3817"/>
    <property type="match status" value="1"/>
</dbReference>
<keyword evidence="4 6" id="KW-1133">Transmembrane helix</keyword>
<evidence type="ECO:0000313" key="8">
    <source>
        <dbReference type="EMBL" id="SHJ96728.1"/>
    </source>
</evidence>
<dbReference type="PANTHER" id="PTHR40077:SF2">
    <property type="entry name" value="MEMBRANE PROTEIN"/>
    <property type="match status" value="1"/>
</dbReference>
<dbReference type="GO" id="GO:0005886">
    <property type="term" value="C:plasma membrane"/>
    <property type="evidence" value="ECO:0007669"/>
    <property type="project" value="UniProtKB-SubCell"/>
</dbReference>
<dbReference type="PANTHER" id="PTHR40077">
    <property type="entry name" value="MEMBRANE PROTEIN-RELATED"/>
    <property type="match status" value="1"/>
</dbReference>
<dbReference type="EMBL" id="FQZG01000120">
    <property type="protein sequence ID" value="SHJ96728.1"/>
    <property type="molecule type" value="Genomic_DNA"/>
</dbReference>
<dbReference type="NCBIfam" id="TIGR03954">
    <property type="entry name" value="integ_memb_HG"/>
    <property type="match status" value="1"/>
</dbReference>
<feature type="transmembrane region" description="Helical" evidence="6">
    <location>
        <begin position="37"/>
        <end position="59"/>
    </location>
</feature>
<dbReference type="InterPro" id="IPR023845">
    <property type="entry name" value="DUF3817_TM"/>
</dbReference>
<feature type="transmembrane region" description="Helical" evidence="6">
    <location>
        <begin position="97"/>
        <end position="118"/>
    </location>
</feature>
<evidence type="ECO:0000256" key="1">
    <source>
        <dbReference type="ARBA" id="ARBA00004651"/>
    </source>
</evidence>
<keyword evidence="3 6" id="KW-0812">Transmembrane</keyword>
<organism evidence="8 9">
    <name type="scientific">Tessaracoccus bendigoensis DSM 12906</name>
    <dbReference type="NCBI Taxonomy" id="1123357"/>
    <lineage>
        <taxon>Bacteria</taxon>
        <taxon>Bacillati</taxon>
        <taxon>Actinomycetota</taxon>
        <taxon>Actinomycetes</taxon>
        <taxon>Propionibacteriales</taxon>
        <taxon>Propionibacteriaceae</taxon>
        <taxon>Tessaracoccus</taxon>
    </lineage>
</organism>
<evidence type="ECO:0000256" key="2">
    <source>
        <dbReference type="ARBA" id="ARBA00022475"/>
    </source>
</evidence>
<protein>
    <submittedName>
        <fullName evidence="8">Integral membrane protein</fullName>
    </submittedName>
</protein>
<accession>A0A1M6NLV6</accession>
<dbReference type="STRING" id="1123357.SAMN02745244_03669"/>
<keyword evidence="5 6" id="KW-0472">Membrane</keyword>